<proteinExistence type="inferred from homology"/>
<evidence type="ECO:0000256" key="1">
    <source>
        <dbReference type="ARBA" id="ARBA00004196"/>
    </source>
</evidence>
<name>A0ABS6K7T8_9FIRM</name>
<dbReference type="RefSeq" id="WP_238726807.1">
    <property type="nucleotide sequence ID" value="NZ_JAHQCX010000006.1"/>
</dbReference>
<comment type="similarity">
    <text evidence="2">Belongs to the bacterial solute-binding protein 2 family.</text>
</comment>
<reference evidence="5 6" key="1">
    <citation type="submission" date="2021-06" db="EMBL/GenBank/DDBJ databases">
        <title>Description of novel taxa of the family Lachnospiraceae.</title>
        <authorList>
            <person name="Chaplin A.V."/>
            <person name="Sokolova S.R."/>
            <person name="Pikina A.P."/>
            <person name="Korzhanova M."/>
            <person name="Belova V."/>
            <person name="Korostin D."/>
            <person name="Efimov B.A."/>
        </authorList>
    </citation>
    <scope>NUCLEOTIDE SEQUENCE [LARGE SCALE GENOMIC DNA]</scope>
    <source>
        <strain evidence="5 6">ASD4241</strain>
    </source>
</reference>
<evidence type="ECO:0000313" key="5">
    <source>
        <dbReference type="EMBL" id="MBU9726567.1"/>
    </source>
</evidence>
<dbReference type="PANTHER" id="PTHR30036:SF7">
    <property type="entry name" value="ABC TRANSPORTER PERIPLASMIC-BINDING PROTEIN YPHF"/>
    <property type="match status" value="1"/>
</dbReference>
<evidence type="ECO:0000313" key="6">
    <source>
        <dbReference type="Proteomes" id="UP001314681"/>
    </source>
</evidence>
<evidence type="ECO:0000256" key="2">
    <source>
        <dbReference type="ARBA" id="ARBA00007639"/>
    </source>
</evidence>
<evidence type="ECO:0000259" key="4">
    <source>
        <dbReference type="Pfam" id="PF13407"/>
    </source>
</evidence>
<keyword evidence="6" id="KW-1185">Reference proteome</keyword>
<dbReference type="SUPFAM" id="SSF53822">
    <property type="entry name" value="Periplasmic binding protein-like I"/>
    <property type="match status" value="1"/>
</dbReference>
<dbReference type="PROSITE" id="PS51257">
    <property type="entry name" value="PROKAR_LIPOPROTEIN"/>
    <property type="match status" value="1"/>
</dbReference>
<dbReference type="CDD" id="cd06314">
    <property type="entry name" value="PBP1_tmGBP"/>
    <property type="match status" value="1"/>
</dbReference>
<accession>A0ABS6K7T8</accession>
<organism evidence="5 6">
    <name type="scientific">Diplocloster modestus</name>
    <dbReference type="NCBI Taxonomy" id="2850322"/>
    <lineage>
        <taxon>Bacteria</taxon>
        <taxon>Bacillati</taxon>
        <taxon>Bacillota</taxon>
        <taxon>Clostridia</taxon>
        <taxon>Lachnospirales</taxon>
        <taxon>Lachnospiraceae</taxon>
        <taxon>Diplocloster</taxon>
    </lineage>
</organism>
<dbReference type="InterPro" id="IPR028082">
    <property type="entry name" value="Peripla_BP_I"/>
</dbReference>
<feature type="region of interest" description="Disordered" evidence="3">
    <location>
        <begin position="26"/>
        <end position="66"/>
    </location>
</feature>
<dbReference type="Pfam" id="PF13407">
    <property type="entry name" value="Peripla_BP_4"/>
    <property type="match status" value="1"/>
</dbReference>
<evidence type="ECO:0000256" key="3">
    <source>
        <dbReference type="SAM" id="MobiDB-lite"/>
    </source>
</evidence>
<feature type="compositionally biased region" description="Basic and acidic residues" evidence="3">
    <location>
        <begin position="39"/>
        <end position="54"/>
    </location>
</feature>
<dbReference type="EMBL" id="JAHQCX010000006">
    <property type="protein sequence ID" value="MBU9726567.1"/>
    <property type="molecule type" value="Genomic_DNA"/>
</dbReference>
<dbReference type="PANTHER" id="PTHR30036">
    <property type="entry name" value="D-XYLOSE-BINDING PERIPLASMIC PROTEIN"/>
    <property type="match status" value="1"/>
</dbReference>
<dbReference type="Proteomes" id="UP001314681">
    <property type="component" value="Unassembled WGS sequence"/>
</dbReference>
<protein>
    <submittedName>
        <fullName evidence="5">Sugar-binding protein</fullName>
    </submittedName>
</protein>
<dbReference type="Gene3D" id="3.40.50.2300">
    <property type="match status" value="2"/>
</dbReference>
<comment type="subcellular location">
    <subcellularLocation>
        <location evidence="1">Cell envelope</location>
    </subcellularLocation>
</comment>
<sequence>MKKKLVGSLVAVAMIIGLVGGCGSSGSPAAADSGAGEGAKTEQSKDNEAADKGGETSVKLAGEEDGGEKRGYRFTWVNPIVGLEYWSIAEEGMAAADEKYGTDTQTVGPTEINIDEQIKQIDAAVAAKVDGIITMALDPEAFKPAIDRAVDAGIPVVCIDTDAPDSKRQYYAGTSNFDAGMEAGNKMAELTGGKAKIGILMGGINAANMVARVEGFKEAIKEFPDMEVIVTEDSNADLLTGTQKAQAMMQTYPEMNAVFGTSSTDAQAAGKVAEEMGVVEDYCIIGFDDMEDTLQYIRDGVVDATTVQKPYEMGYLGVELLVQTIEGNGPAEQIIDTGVTIVTKENVDNYK</sequence>
<comment type="caution">
    <text evidence="5">The sequence shown here is derived from an EMBL/GenBank/DDBJ whole genome shotgun (WGS) entry which is preliminary data.</text>
</comment>
<dbReference type="InterPro" id="IPR025997">
    <property type="entry name" value="SBP_2_dom"/>
</dbReference>
<feature type="domain" description="Periplasmic binding protein" evidence="4">
    <location>
        <begin position="76"/>
        <end position="328"/>
    </location>
</feature>
<gene>
    <name evidence="5" type="ORF">KTH90_11130</name>
</gene>
<dbReference type="InterPro" id="IPR050555">
    <property type="entry name" value="Bact_Solute-Bind_Prot2"/>
</dbReference>